<dbReference type="EC" id="4.2.1.109" evidence="6"/>
<dbReference type="OrthoDB" id="5500703at2"/>
<dbReference type="RefSeq" id="WP_146983263.1">
    <property type="nucleotide sequence ID" value="NZ_VOSM01000017.1"/>
</dbReference>
<comment type="caution">
    <text evidence="8">The sequence shown here is derived from an EMBL/GenBank/DDBJ whole genome shotgun (WGS) entry which is preliminary data.</text>
</comment>
<comment type="function">
    <text evidence="6">Catalyzes the dehydration of methylthioribulose-1-phosphate (MTRu-1-P) into 2,3-diketo-5-methylthiopentyl-1-phosphate (DK-MTP-1-P).</text>
</comment>
<comment type="cofactor">
    <cofactor evidence="6">
        <name>Zn(2+)</name>
        <dbReference type="ChEBI" id="CHEBI:29105"/>
    </cofactor>
    <text evidence="6">Binds 1 zinc ion per subunit.</text>
</comment>
<dbReference type="SUPFAM" id="SSF53639">
    <property type="entry name" value="AraD/HMP-PK domain-like"/>
    <property type="match status" value="1"/>
</dbReference>
<comment type="similarity">
    <text evidence="6">Belongs to the aldolase class II family. MtnB subfamily.</text>
</comment>
<dbReference type="InterPro" id="IPR017714">
    <property type="entry name" value="MethylthioRu-1-P_deHdtase_MtnB"/>
</dbReference>
<dbReference type="Proteomes" id="UP000321412">
    <property type="component" value="Unassembled WGS sequence"/>
</dbReference>
<dbReference type="AlphaFoldDB" id="A0A5C6WYV6"/>
<protein>
    <recommendedName>
        <fullName evidence="6">Methylthioribulose-1-phosphate dehydratase</fullName>
        <shortName evidence="6">MTRu-1-P dehydratase</shortName>
        <ecNumber evidence="6">4.2.1.109</ecNumber>
    </recommendedName>
</protein>
<evidence type="ECO:0000256" key="6">
    <source>
        <dbReference type="HAMAP-Rule" id="MF_01677"/>
    </source>
</evidence>
<keyword evidence="1 6" id="KW-0028">Amino-acid biosynthesis</keyword>
<evidence type="ECO:0000256" key="4">
    <source>
        <dbReference type="ARBA" id="ARBA00023167"/>
    </source>
</evidence>
<feature type="binding site" evidence="6">
    <location>
        <position position="104"/>
    </location>
    <ligand>
        <name>Zn(2+)</name>
        <dbReference type="ChEBI" id="CHEBI:29105"/>
    </ligand>
</feature>
<dbReference type="GO" id="GO:0019509">
    <property type="term" value="P:L-methionine salvage from methylthioadenosine"/>
    <property type="evidence" value="ECO:0007669"/>
    <property type="project" value="UniProtKB-UniRule"/>
</dbReference>
<dbReference type="HAMAP" id="MF_01677">
    <property type="entry name" value="Salvage_MtnB"/>
    <property type="match status" value="1"/>
</dbReference>
<dbReference type="GO" id="GO:0008270">
    <property type="term" value="F:zinc ion binding"/>
    <property type="evidence" value="ECO:0007669"/>
    <property type="project" value="UniProtKB-UniRule"/>
</dbReference>
<dbReference type="UniPathway" id="UPA00904">
    <property type="reaction ID" value="UER00875"/>
</dbReference>
<keyword evidence="5 6" id="KW-0456">Lyase</keyword>
<keyword evidence="4 6" id="KW-0486">Methionine biosynthesis</keyword>
<dbReference type="InterPro" id="IPR001303">
    <property type="entry name" value="Aldolase_II/adducin_N"/>
</dbReference>
<dbReference type="GO" id="GO:0046570">
    <property type="term" value="F:methylthioribulose 1-phosphate dehydratase activity"/>
    <property type="evidence" value="ECO:0007669"/>
    <property type="project" value="UniProtKB-UniRule"/>
</dbReference>
<proteinExistence type="inferred from homology"/>
<feature type="domain" description="Class II aldolase/adducin N-terminal" evidence="7">
    <location>
        <begin position="17"/>
        <end position="209"/>
    </location>
</feature>
<dbReference type="GO" id="GO:0005737">
    <property type="term" value="C:cytoplasm"/>
    <property type="evidence" value="ECO:0007669"/>
    <property type="project" value="UniProtKB-UniRule"/>
</dbReference>
<keyword evidence="9" id="KW-1185">Reference proteome</keyword>
<comment type="catalytic activity">
    <reaction evidence="6">
        <text>5-(methylsulfanyl)-D-ribulose 1-phosphate = 5-methylsulfanyl-2,3-dioxopentyl phosphate + H2O</text>
        <dbReference type="Rhea" id="RHEA:15549"/>
        <dbReference type="ChEBI" id="CHEBI:15377"/>
        <dbReference type="ChEBI" id="CHEBI:58548"/>
        <dbReference type="ChEBI" id="CHEBI:58828"/>
        <dbReference type="EC" id="4.2.1.109"/>
    </reaction>
</comment>
<gene>
    <name evidence="6 8" type="primary">mtnB</name>
    <name evidence="8" type="ORF">FRC98_19785</name>
</gene>
<evidence type="ECO:0000256" key="5">
    <source>
        <dbReference type="ARBA" id="ARBA00023239"/>
    </source>
</evidence>
<feature type="binding site" evidence="6">
    <location>
        <position position="106"/>
    </location>
    <ligand>
        <name>Zn(2+)</name>
        <dbReference type="ChEBI" id="CHEBI:29105"/>
    </ligand>
</feature>
<keyword evidence="2 6" id="KW-0479">Metal-binding</keyword>
<keyword evidence="3 6" id="KW-0862">Zinc</keyword>
<reference evidence="8 9" key="1">
    <citation type="submission" date="2019-08" db="EMBL/GenBank/DDBJ databases">
        <title>Bradymonadales sp. TMQ4.</title>
        <authorList>
            <person name="Liang Q."/>
        </authorList>
    </citation>
    <scope>NUCLEOTIDE SEQUENCE [LARGE SCALE GENOMIC DNA]</scope>
    <source>
        <strain evidence="8 9">TMQ4</strain>
    </source>
</reference>
<dbReference type="Gene3D" id="3.40.225.10">
    <property type="entry name" value="Class II aldolase/adducin N-terminal domain"/>
    <property type="match status" value="1"/>
</dbReference>
<evidence type="ECO:0000256" key="3">
    <source>
        <dbReference type="ARBA" id="ARBA00022833"/>
    </source>
</evidence>
<dbReference type="SMART" id="SM01007">
    <property type="entry name" value="Aldolase_II"/>
    <property type="match status" value="1"/>
</dbReference>
<sequence length="226" mass="24760">MPQSSTADLPSRDDATAEMIAAAGDFYRFGWLHGTSGNLSVRLSESEVLITASGKSKGALTPDDFLIVDPQGKPASKKGPRPSAETGVHMAIYKALPEVGAVYHVHHLHAALCGKRDFKQGYTFVNDVEMIKGLGLWEPDAHARIPLVENHHDLDELARAVAAHLNSEDFDATVPGVNLRNHGVYAWGKTPADARRHIETFGYLFEYSWLCPMHDSESQAVRGFAR</sequence>
<dbReference type="PANTHER" id="PTHR10640:SF7">
    <property type="entry name" value="METHYLTHIORIBULOSE-1-PHOSPHATE DEHYDRATASE"/>
    <property type="match status" value="1"/>
</dbReference>
<evidence type="ECO:0000259" key="7">
    <source>
        <dbReference type="SMART" id="SM01007"/>
    </source>
</evidence>
<evidence type="ECO:0000313" key="9">
    <source>
        <dbReference type="Proteomes" id="UP000321412"/>
    </source>
</evidence>
<accession>A0A5C6WYV6</accession>
<dbReference type="PANTHER" id="PTHR10640">
    <property type="entry name" value="METHYLTHIORIBULOSE-1-PHOSPHATE DEHYDRATASE"/>
    <property type="match status" value="1"/>
</dbReference>
<dbReference type="InterPro" id="IPR036409">
    <property type="entry name" value="Aldolase_II/adducin_N_sf"/>
</dbReference>
<dbReference type="Pfam" id="PF00596">
    <property type="entry name" value="Aldolase_II"/>
    <property type="match status" value="1"/>
</dbReference>
<organism evidence="8 9">
    <name type="scientific">Lujinxingia vulgaris</name>
    <dbReference type="NCBI Taxonomy" id="2600176"/>
    <lineage>
        <taxon>Bacteria</taxon>
        <taxon>Deltaproteobacteria</taxon>
        <taxon>Bradymonadales</taxon>
        <taxon>Lujinxingiaceae</taxon>
        <taxon>Lujinxingia</taxon>
    </lineage>
</organism>
<comment type="pathway">
    <text evidence="6">Amino-acid biosynthesis; L-methionine biosynthesis via salvage pathway; L-methionine from S-methyl-5-thio-alpha-D-ribose 1-phosphate: step 2/6.</text>
</comment>
<dbReference type="EMBL" id="VOSM01000017">
    <property type="protein sequence ID" value="TXD33939.1"/>
    <property type="molecule type" value="Genomic_DNA"/>
</dbReference>
<name>A0A5C6WYV6_9DELT</name>
<evidence type="ECO:0000256" key="2">
    <source>
        <dbReference type="ARBA" id="ARBA00022723"/>
    </source>
</evidence>
<dbReference type="NCBIfam" id="TIGR03328">
    <property type="entry name" value="salvage_mtnB"/>
    <property type="match status" value="1"/>
</dbReference>
<evidence type="ECO:0000256" key="1">
    <source>
        <dbReference type="ARBA" id="ARBA00022605"/>
    </source>
</evidence>
<evidence type="ECO:0000313" key="8">
    <source>
        <dbReference type="EMBL" id="TXD33939.1"/>
    </source>
</evidence>